<evidence type="ECO:0000313" key="1">
    <source>
        <dbReference type="EMBL" id="CAH2007411.1"/>
    </source>
</evidence>
<organism evidence="1 2">
    <name type="scientific">Acanthoscelides obtectus</name>
    <name type="common">Bean weevil</name>
    <name type="synonym">Bruchus obtectus</name>
    <dbReference type="NCBI Taxonomy" id="200917"/>
    <lineage>
        <taxon>Eukaryota</taxon>
        <taxon>Metazoa</taxon>
        <taxon>Ecdysozoa</taxon>
        <taxon>Arthropoda</taxon>
        <taxon>Hexapoda</taxon>
        <taxon>Insecta</taxon>
        <taxon>Pterygota</taxon>
        <taxon>Neoptera</taxon>
        <taxon>Endopterygota</taxon>
        <taxon>Coleoptera</taxon>
        <taxon>Polyphaga</taxon>
        <taxon>Cucujiformia</taxon>
        <taxon>Chrysomeloidea</taxon>
        <taxon>Chrysomelidae</taxon>
        <taxon>Bruchinae</taxon>
        <taxon>Bruchini</taxon>
        <taxon>Acanthoscelides</taxon>
    </lineage>
</organism>
<accession>A0A9P0M2H3</accession>
<proteinExistence type="predicted"/>
<sequence>MYYQFSVKAHHQFQVFLPSVSAAPFFYCQIAFSRSPLFDASLQGKLHQISQ</sequence>
<keyword evidence="2" id="KW-1185">Reference proteome</keyword>
<comment type="caution">
    <text evidence="1">The sequence shown here is derived from an EMBL/GenBank/DDBJ whole genome shotgun (WGS) entry which is preliminary data.</text>
</comment>
<dbReference type="Proteomes" id="UP001152888">
    <property type="component" value="Unassembled WGS sequence"/>
</dbReference>
<name>A0A9P0M2H3_ACAOB</name>
<dbReference type="AlphaFoldDB" id="A0A9P0M2H3"/>
<dbReference type="EMBL" id="CAKOFQ010007747">
    <property type="protein sequence ID" value="CAH2007411.1"/>
    <property type="molecule type" value="Genomic_DNA"/>
</dbReference>
<reference evidence="1" key="1">
    <citation type="submission" date="2022-03" db="EMBL/GenBank/DDBJ databases">
        <authorList>
            <person name="Sayadi A."/>
        </authorList>
    </citation>
    <scope>NUCLEOTIDE SEQUENCE</scope>
</reference>
<protein>
    <submittedName>
        <fullName evidence="1">Uncharacterized protein</fullName>
    </submittedName>
</protein>
<evidence type="ECO:0000313" key="2">
    <source>
        <dbReference type="Proteomes" id="UP001152888"/>
    </source>
</evidence>
<gene>
    <name evidence="1" type="ORF">ACAOBT_LOCUS29637</name>
</gene>